<organism evidence="2 3">
    <name type="scientific">Pseudokineococcus marinus</name>
    <dbReference type="NCBI Taxonomy" id="351215"/>
    <lineage>
        <taxon>Bacteria</taxon>
        <taxon>Bacillati</taxon>
        <taxon>Actinomycetota</taxon>
        <taxon>Actinomycetes</taxon>
        <taxon>Kineosporiales</taxon>
        <taxon>Kineosporiaceae</taxon>
        <taxon>Pseudokineococcus</taxon>
    </lineage>
</organism>
<dbReference type="InterPro" id="IPR049874">
    <property type="entry name" value="ROK_cs"/>
</dbReference>
<comment type="similarity">
    <text evidence="1">Belongs to the ROK (NagC/XylR) family.</text>
</comment>
<dbReference type="Gene3D" id="3.30.420.40">
    <property type="match status" value="2"/>
</dbReference>
<sequence>MDTALGDGAALSDGAAELLRRLRGGRPVTRAGVGAETGWARATVNARLDELLATGLVVDAGVRGGSRGRPAGRFVFNAARGGLLIADVGASAARLAHCDLGGGICSQTTVDLDIRDGPDRVLELVTSGLASLPTRDELPAWAMGMSLPGPVEHPTGRIVSPPMMTGWDGVTVPALLEPRLGVPVLVENDVNAMVWGEHVLAEEPLDDLLLVKVGTGIGAGLVTHGQILRGARGSAGDLGHTHTAGDVTDREPPLCRCGKLGCLEAYAGGWALARDLVDDGLEVADVRDVVAALQAGDPRAVRRVREAGRVLGIGIADAVSLLNPSEVVVSGGLAVAGEHLLSGIRERVAAFSLPLATTGLRIRVSSRPHDVGVVGMADLVARWALDPARVNDVLARVGAPT</sequence>
<dbReference type="Pfam" id="PF00480">
    <property type="entry name" value="ROK"/>
    <property type="match status" value="1"/>
</dbReference>
<name>A0A849BJS2_9ACTN</name>
<evidence type="ECO:0000313" key="3">
    <source>
        <dbReference type="Proteomes" id="UP000555552"/>
    </source>
</evidence>
<dbReference type="EMBL" id="JABEMA010000003">
    <property type="protein sequence ID" value="NNH21605.1"/>
    <property type="molecule type" value="Genomic_DNA"/>
</dbReference>
<keyword evidence="3" id="KW-1185">Reference proteome</keyword>
<gene>
    <name evidence="2" type="ORF">HLB09_00595</name>
</gene>
<dbReference type="SUPFAM" id="SSF46785">
    <property type="entry name" value="Winged helix' DNA-binding domain"/>
    <property type="match status" value="1"/>
</dbReference>
<comment type="caution">
    <text evidence="2">The sequence shown here is derived from an EMBL/GenBank/DDBJ whole genome shotgun (WGS) entry which is preliminary data.</text>
</comment>
<dbReference type="PANTHER" id="PTHR18964">
    <property type="entry name" value="ROK (REPRESSOR, ORF, KINASE) FAMILY"/>
    <property type="match status" value="1"/>
</dbReference>
<dbReference type="InterPro" id="IPR036388">
    <property type="entry name" value="WH-like_DNA-bd_sf"/>
</dbReference>
<dbReference type="PROSITE" id="PS01125">
    <property type="entry name" value="ROK"/>
    <property type="match status" value="1"/>
</dbReference>
<proteinExistence type="inferred from homology"/>
<protein>
    <submittedName>
        <fullName evidence="2">ROK family protein</fullName>
    </submittedName>
</protein>
<dbReference type="RefSeq" id="WP_171201468.1">
    <property type="nucleotide sequence ID" value="NZ_JABEMA010000003.1"/>
</dbReference>
<dbReference type="PANTHER" id="PTHR18964:SF173">
    <property type="entry name" value="GLUCOKINASE"/>
    <property type="match status" value="1"/>
</dbReference>
<evidence type="ECO:0000313" key="2">
    <source>
        <dbReference type="EMBL" id="NNH21605.1"/>
    </source>
</evidence>
<dbReference type="AlphaFoldDB" id="A0A849BJS2"/>
<accession>A0A849BJS2</accession>
<dbReference type="InterPro" id="IPR043129">
    <property type="entry name" value="ATPase_NBD"/>
</dbReference>
<reference evidence="2 3" key="1">
    <citation type="submission" date="2020-05" db="EMBL/GenBank/DDBJ databases">
        <title>MicrobeNet Type strains.</title>
        <authorList>
            <person name="Nicholson A.C."/>
        </authorList>
    </citation>
    <scope>NUCLEOTIDE SEQUENCE [LARGE SCALE GENOMIC DNA]</scope>
    <source>
        <strain evidence="2 3">JCM 14547</strain>
    </source>
</reference>
<dbReference type="InterPro" id="IPR036390">
    <property type="entry name" value="WH_DNA-bd_sf"/>
</dbReference>
<dbReference type="Gene3D" id="1.10.10.10">
    <property type="entry name" value="Winged helix-like DNA-binding domain superfamily/Winged helix DNA-binding domain"/>
    <property type="match status" value="1"/>
</dbReference>
<dbReference type="Proteomes" id="UP000555552">
    <property type="component" value="Unassembled WGS sequence"/>
</dbReference>
<dbReference type="SUPFAM" id="SSF53067">
    <property type="entry name" value="Actin-like ATPase domain"/>
    <property type="match status" value="1"/>
</dbReference>
<dbReference type="InterPro" id="IPR000600">
    <property type="entry name" value="ROK"/>
</dbReference>
<evidence type="ECO:0000256" key="1">
    <source>
        <dbReference type="ARBA" id="ARBA00006479"/>
    </source>
</evidence>